<evidence type="ECO:0000256" key="1">
    <source>
        <dbReference type="SAM" id="Phobius"/>
    </source>
</evidence>
<reference evidence="2 3" key="1">
    <citation type="submission" date="2018-01" db="EMBL/GenBank/DDBJ databases">
        <authorList>
            <person name="Gaut B.S."/>
            <person name="Morton B.R."/>
            <person name="Clegg M.T."/>
            <person name="Duvall M.R."/>
        </authorList>
    </citation>
    <scope>NUCLEOTIDE SEQUENCE [LARGE SCALE GENOMIC DNA]</scope>
    <source>
        <strain evidence="2 3">HR-AV</strain>
    </source>
</reference>
<dbReference type="PANTHER" id="PTHR33973">
    <property type="entry name" value="OS07G0153300 PROTEIN"/>
    <property type="match status" value="1"/>
</dbReference>
<dbReference type="OrthoDB" id="9778801at2"/>
<dbReference type="Pfam" id="PF07103">
    <property type="entry name" value="DUF1365"/>
    <property type="match status" value="1"/>
</dbReference>
<evidence type="ECO:0000313" key="2">
    <source>
        <dbReference type="EMBL" id="POY37129.1"/>
    </source>
</evidence>
<keyword evidence="1" id="KW-1133">Transmembrane helix</keyword>
<organism evidence="2 3">
    <name type="scientific">Solitalea longa</name>
    <dbReference type="NCBI Taxonomy" id="2079460"/>
    <lineage>
        <taxon>Bacteria</taxon>
        <taxon>Pseudomonadati</taxon>
        <taxon>Bacteroidota</taxon>
        <taxon>Sphingobacteriia</taxon>
        <taxon>Sphingobacteriales</taxon>
        <taxon>Sphingobacteriaceae</taxon>
        <taxon>Solitalea</taxon>
    </lineage>
</organism>
<dbReference type="InterPro" id="IPR010775">
    <property type="entry name" value="DUF1365"/>
</dbReference>
<dbReference type="RefSeq" id="WP_103788739.1">
    <property type="nucleotide sequence ID" value="NZ_PQVF01000005.1"/>
</dbReference>
<dbReference type="PANTHER" id="PTHR33973:SF4">
    <property type="entry name" value="OS07G0153300 PROTEIN"/>
    <property type="match status" value="1"/>
</dbReference>
<proteinExistence type="predicted"/>
<gene>
    <name evidence="2" type="ORF">C3K47_08715</name>
</gene>
<accession>A0A2S5A4A3</accession>
<dbReference type="Proteomes" id="UP000236893">
    <property type="component" value="Unassembled WGS sequence"/>
</dbReference>
<evidence type="ECO:0000313" key="3">
    <source>
        <dbReference type="Proteomes" id="UP000236893"/>
    </source>
</evidence>
<sequence>MNSCLYECLIMHDRLEPRKSKFHYGNLMFYLNLDEIDKIARKRWFFSRNRFNFFNFRDADHIISTDDDEQKVVPLKEYITECFKENGVDVDDKQIMLLSNVCTFGYLFNPVSFYFLLDEYNDPLCSIVEVNHKSGEKRNYFIGKENLRGQRFYLDTPKLYGSPFIENDENVHFNLEVPNKSFSIKIDDQNKDGRRVFVSTMMGKKRKLSAINLFWYSLVFPFEAVRMVTLLKWHSFKLMFRVLVHYKSMQNPELQREVYKPYRP</sequence>
<dbReference type="AlphaFoldDB" id="A0A2S5A4A3"/>
<keyword evidence="1" id="KW-0472">Membrane</keyword>
<name>A0A2S5A4A3_9SPHI</name>
<keyword evidence="1" id="KW-0812">Transmembrane</keyword>
<dbReference type="EMBL" id="PQVF01000005">
    <property type="protein sequence ID" value="POY37129.1"/>
    <property type="molecule type" value="Genomic_DNA"/>
</dbReference>
<feature type="transmembrane region" description="Helical" evidence="1">
    <location>
        <begin position="213"/>
        <end position="231"/>
    </location>
</feature>
<protein>
    <recommendedName>
        <fullName evidence="4">DUF1365 domain-containing protein</fullName>
    </recommendedName>
</protein>
<keyword evidence="3" id="KW-1185">Reference proteome</keyword>
<comment type="caution">
    <text evidence="2">The sequence shown here is derived from an EMBL/GenBank/DDBJ whole genome shotgun (WGS) entry which is preliminary data.</text>
</comment>
<evidence type="ECO:0008006" key="4">
    <source>
        <dbReference type="Google" id="ProtNLM"/>
    </source>
</evidence>